<dbReference type="GO" id="GO:0097354">
    <property type="term" value="P:prenylation"/>
    <property type="evidence" value="ECO:0007669"/>
    <property type="project" value="UniProtKB-UniRule"/>
</dbReference>
<keyword evidence="9" id="KW-1185">Reference proteome</keyword>
<comment type="function">
    <text evidence="6">Catalyzes the transfer of a geranyl-geranyl moiety from geranyl-geranyl pyrophosphate to cysteines occuring in specific C-terminal amino acid sequences.</text>
</comment>
<dbReference type="OrthoDB" id="1658at2759"/>
<gene>
    <name evidence="8" type="ORF">AK830_g5365</name>
</gene>
<protein>
    <recommendedName>
        <fullName evidence="6">Geranylgeranyl transferase type-2 subunit alpha</fullName>
        <ecNumber evidence="6">2.5.1.60</ecNumber>
    </recommendedName>
    <alternativeName>
        <fullName evidence="6">Geranylgeranyl transferase type II subunit alpha</fullName>
    </alternativeName>
</protein>
<evidence type="ECO:0000256" key="7">
    <source>
        <dbReference type="SAM" id="MobiDB-lite"/>
    </source>
</evidence>
<evidence type="ECO:0000313" key="9">
    <source>
        <dbReference type="Proteomes" id="UP000050424"/>
    </source>
</evidence>
<dbReference type="EC" id="2.5.1.60" evidence="6"/>
<feature type="region of interest" description="Disordered" evidence="7">
    <location>
        <begin position="122"/>
        <end position="150"/>
    </location>
</feature>
<feature type="compositionally biased region" description="Low complexity" evidence="7">
    <location>
        <begin position="89"/>
        <end position="99"/>
    </location>
</feature>
<comment type="catalytic activity">
    <reaction evidence="5 6">
        <text>geranylgeranyl diphosphate + L-cysteinyl-[protein] = S-geranylgeranyl-L-cysteinyl-[protein] + diphosphate</text>
        <dbReference type="Rhea" id="RHEA:21240"/>
        <dbReference type="Rhea" id="RHEA-COMP:10131"/>
        <dbReference type="Rhea" id="RHEA-COMP:11537"/>
        <dbReference type="ChEBI" id="CHEBI:29950"/>
        <dbReference type="ChEBI" id="CHEBI:33019"/>
        <dbReference type="ChEBI" id="CHEBI:57533"/>
        <dbReference type="ChEBI" id="CHEBI:86021"/>
        <dbReference type="EC" id="2.5.1.60"/>
    </reaction>
</comment>
<dbReference type="GO" id="GO:0004663">
    <property type="term" value="F:Rab geranylgeranyltransferase activity"/>
    <property type="evidence" value="ECO:0007669"/>
    <property type="project" value="UniProtKB-UniRule"/>
</dbReference>
<sequence length="425" mass="49180">MTSHGVARTARFRTDEQRQQDIERIQKYRSLEEQIRSQVSHALSQCIAEGQYGQETFHLTSKLLRLNPEYYSIWNARRRCLIYGLLSKPSAGSSPSKASPNTSATDTPTTSFAASLPLCSTETQQAPAPPTAGKSGTTPERESGLDADDASRQEQDMNMLRAELAFTIPLLIEFPKCYWIWNYRLWTLQQAIERLDIVTARRIWEEELGLVSKMLTRDRRNFHAWGYRRHVVTQLESPVLEGRSMVEPEFEYTTKMIHMDLSNFSAWHNRSQLIPRLLDERKADDVSRKAFLDKELDLVREALNVGPEDQSLWFYHQYLILNLVEQTGLSSIAPKLTVDERKSYVLREIVDIKDLLEDYTDIKWIYEALVEYTTTIWQLAGGVREHEEQRDVAHWLARLRELDPMRNGRWDDLGAQLKLAASTAE</sequence>
<feature type="compositionally biased region" description="Polar residues" evidence="7">
    <location>
        <begin position="100"/>
        <end position="110"/>
    </location>
</feature>
<keyword evidence="4" id="KW-0677">Repeat</keyword>
<comment type="caution">
    <text evidence="8">The sequence shown here is derived from an EMBL/GenBank/DDBJ whole genome shotgun (WGS) entry which is preliminary data.</text>
</comment>
<dbReference type="SUPFAM" id="SSF48439">
    <property type="entry name" value="Protein prenylyltransferase"/>
    <property type="match status" value="1"/>
</dbReference>
<comment type="similarity">
    <text evidence="1 6">Belongs to the protein prenyltransferase subunit alpha family.</text>
</comment>
<dbReference type="GO" id="GO:0005968">
    <property type="term" value="C:Rab-protein geranylgeranyltransferase complex"/>
    <property type="evidence" value="ECO:0007669"/>
    <property type="project" value="TreeGrafter"/>
</dbReference>
<evidence type="ECO:0000256" key="6">
    <source>
        <dbReference type="RuleBase" id="RU367120"/>
    </source>
</evidence>
<dbReference type="AlphaFoldDB" id="A0A0P7ATL8"/>
<evidence type="ECO:0000256" key="2">
    <source>
        <dbReference type="ARBA" id="ARBA00022602"/>
    </source>
</evidence>
<dbReference type="PROSITE" id="PS51147">
    <property type="entry name" value="PFTA"/>
    <property type="match status" value="4"/>
</dbReference>
<feature type="compositionally biased region" description="Basic and acidic residues" evidence="7">
    <location>
        <begin position="139"/>
        <end position="150"/>
    </location>
</feature>
<name>A0A0P7ATL8_9HYPO</name>
<keyword evidence="2 6" id="KW-0637">Prenyltransferase</keyword>
<evidence type="ECO:0000256" key="4">
    <source>
        <dbReference type="ARBA" id="ARBA00022737"/>
    </source>
</evidence>
<proteinExistence type="inferred from homology"/>
<feature type="region of interest" description="Disordered" evidence="7">
    <location>
        <begin position="89"/>
        <end position="110"/>
    </location>
</feature>
<dbReference type="InterPro" id="IPR002088">
    <property type="entry name" value="Prenyl_trans_a"/>
</dbReference>
<dbReference type="EMBL" id="LKCW01000069">
    <property type="protein sequence ID" value="KPM41198.1"/>
    <property type="molecule type" value="Genomic_DNA"/>
</dbReference>
<dbReference type="STRING" id="78410.A0A0P7ATL8"/>
<evidence type="ECO:0000256" key="1">
    <source>
        <dbReference type="ARBA" id="ARBA00006734"/>
    </source>
</evidence>
<accession>A0A0P7ATL8</accession>
<keyword evidence="3 6" id="KW-0808">Transferase</keyword>
<evidence type="ECO:0000256" key="5">
    <source>
        <dbReference type="ARBA" id="ARBA00047658"/>
    </source>
</evidence>
<dbReference type="Pfam" id="PF01239">
    <property type="entry name" value="PPTA"/>
    <property type="match status" value="5"/>
</dbReference>
<evidence type="ECO:0000313" key="8">
    <source>
        <dbReference type="EMBL" id="KPM41198.1"/>
    </source>
</evidence>
<reference evidence="8 9" key="1">
    <citation type="submission" date="2015-09" db="EMBL/GenBank/DDBJ databases">
        <title>Draft genome of a European isolate of the apple canker pathogen Neonectria ditissima.</title>
        <authorList>
            <person name="Gomez-Cortecero A."/>
            <person name="Harrison R.J."/>
            <person name="Armitage A.D."/>
        </authorList>
    </citation>
    <scope>NUCLEOTIDE SEQUENCE [LARGE SCALE GENOMIC DNA]</scope>
    <source>
        <strain evidence="8 9">R09/05</strain>
    </source>
</reference>
<dbReference type="PANTHER" id="PTHR11129:SF2">
    <property type="entry name" value="GERANYLGERANYL TRANSFERASE TYPE-2 SUBUNIT ALPHA"/>
    <property type="match status" value="1"/>
</dbReference>
<dbReference type="Gene3D" id="1.25.40.120">
    <property type="entry name" value="Protein prenylyltransferase"/>
    <property type="match status" value="2"/>
</dbReference>
<evidence type="ECO:0000256" key="3">
    <source>
        <dbReference type="ARBA" id="ARBA00022679"/>
    </source>
</evidence>
<dbReference type="Proteomes" id="UP000050424">
    <property type="component" value="Unassembled WGS sequence"/>
</dbReference>
<dbReference type="PANTHER" id="PTHR11129">
    <property type="entry name" value="PROTEIN FARNESYLTRANSFERASE ALPHA SUBUNIT/RAB GERANYLGERANYL TRANSFERASE ALPHA SUBUNIT"/>
    <property type="match status" value="1"/>
</dbReference>
<organism evidence="8 9">
    <name type="scientific">Neonectria ditissima</name>
    <dbReference type="NCBI Taxonomy" id="78410"/>
    <lineage>
        <taxon>Eukaryota</taxon>
        <taxon>Fungi</taxon>
        <taxon>Dikarya</taxon>
        <taxon>Ascomycota</taxon>
        <taxon>Pezizomycotina</taxon>
        <taxon>Sordariomycetes</taxon>
        <taxon>Hypocreomycetidae</taxon>
        <taxon>Hypocreales</taxon>
        <taxon>Nectriaceae</taxon>
        <taxon>Neonectria</taxon>
    </lineage>
</organism>